<accession>A0A495JQ93</accession>
<keyword evidence="2" id="KW-1133">Transmembrane helix</keyword>
<organism evidence="3 4">
    <name type="scientific">Micromonospora pisi</name>
    <dbReference type="NCBI Taxonomy" id="589240"/>
    <lineage>
        <taxon>Bacteria</taxon>
        <taxon>Bacillati</taxon>
        <taxon>Actinomycetota</taxon>
        <taxon>Actinomycetes</taxon>
        <taxon>Micromonosporales</taxon>
        <taxon>Micromonosporaceae</taxon>
        <taxon>Micromonospora</taxon>
    </lineage>
</organism>
<keyword evidence="2" id="KW-0812">Transmembrane</keyword>
<gene>
    <name evidence="3" type="ORF">BDK92_5558</name>
</gene>
<dbReference type="AlphaFoldDB" id="A0A495JQ93"/>
<feature type="compositionally biased region" description="Polar residues" evidence="1">
    <location>
        <begin position="40"/>
        <end position="50"/>
    </location>
</feature>
<name>A0A495JQ93_9ACTN</name>
<feature type="transmembrane region" description="Helical" evidence="2">
    <location>
        <begin position="104"/>
        <end position="122"/>
    </location>
</feature>
<feature type="compositionally biased region" description="Polar residues" evidence="1">
    <location>
        <begin position="1"/>
        <end position="33"/>
    </location>
</feature>
<dbReference type="RefSeq" id="WP_246017275.1">
    <property type="nucleotide sequence ID" value="NZ_RBKT01000001.1"/>
</dbReference>
<dbReference type="EMBL" id="RBKT01000001">
    <property type="protein sequence ID" value="RKR91167.1"/>
    <property type="molecule type" value="Genomic_DNA"/>
</dbReference>
<reference evidence="3 4" key="1">
    <citation type="submission" date="2018-10" db="EMBL/GenBank/DDBJ databases">
        <title>Sequencing the genomes of 1000 actinobacteria strains.</title>
        <authorList>
            <person name="Klenk H.-P."/>
        </authorList>
    </citation>
    <scope>NUCLEOTIDE SEQUENCE [LARGE SCALE GENOMIC DNA]</scope>
    <source>
        <strain evidence="3 4">DSM 45175</strain>
    </source>
</reference>
<sequence>MSTQTPSRSSQRMSDQPTMNRPMSDQQNMQGSYMQDDMSSRQMVSDQQMMSGRRGDRKPGSETKPAFLTTEFYVFLLAVGGVIAASVIIGDDNAGLDVFRADRAWFFIALLSIGYMLSRGIAKAGNSWRRGGNR</sequence>
<keyword evidence="4" id="KW-1185">Reference proteome</keyword>
<comment type="caution">
    <text evidence="3">The sequence shown here is derived from an EMBL/GenBank/DDBJ whole genome shotgun (WGS) entry which is preliminary data.</text>
</comment>
<feature type="region of interest" description="Disordered" evidence="1">
    <location>
        <begin position="1"/>
        <end position="63"/>
    </location>
</feature>
<evidence type="ECO:0000313" key="4">
    <source>
        <dbReference type="Proteomes" id="UP000277671"/>
    </source>
</evidence>
<proteinExistence type="predicted"/>
<dbReference type="Proteomes" id="UP000277671">
    <property type="component" value="Unassembled WGS sequence"/>
</dbReference>
<keyword evidence="2" id="KW-0472">Membrane</keyword>
<evidence type="ECO:0000313" key="3">
    <source>
        <dbReference type="EMBL" id="RKR91167.1"/>
    </source>
</evidence>
<evidence type="ECO:0000256" key="1">
    <source>
        <dbReference type="SAM" id="MobiDB-lite"/>
    </source>
</evidence>
<evidence type="ECO:0000256" key="2">
    <source>
        <dbReference type="SAM" id="Phobius"/>
    </source>
</evidence>
<protein>
    <submittedName>
        <fullName evidence="3">Uncharacterized protein</fullName>
    </submittedName>
</protein>
<feature type="transmembrane region" description="Helical" evidence="2">
    <location>
        <begin position="66"/>
        <end position="89"/>
    </location>
</feature>